<dbReference type="PANTHER" id="PTHR11709:SF434">
    <property type="entry name" value="IRON TRANSPORT MULTICOPPER OXIDASE FET5-RELATED"/>
    <property type="match status" value="1"/>
</dbReference>
<comment type="cofactor">
    <cofactor evidence="1">
        <name>Cu cation</name>
        <dbReference type="ChEBI" id="CHEBI:23378"/>
    </cofactor>
</comment>
<evidence type="ECO:0000256" key="6">
    <source>
        <dbReference type="ARBA" id="ARBA00023004"/>
    </source>
</evidence>
<keyword evidence="9" id="KW-0472">Membrane</keyword>
<dbReference type="PROSITE" id="PS00079">
    <property type="entry name" value="MULTICOPPER_OXIDASE1"/>
    <property type="match status" value="2"/>
</dbReference>
<dbReference type="PANTHER" id="PTHR11709">
    <property type="entry name" value="MULTI-COPPER OXIDASE"/>
    <property type="match status" value="1"/>
</dbReference>
<organism evidence="14 15">
    <name type="scientific">Lachancea quebecensis</name>
    <dbReference type="NCBI Taxonomy" id="1654605"/>
    <lineage>
        <taxon>Eukaryota</taxon>
        <taxon>Fungi</taxon>
        <taxon>Dikarya</taxon>
        <taxon>Ascomycota</taxon>
        <taxon>Saccharomycotina</taxon>
        <taxon>Saccharomycetes</taxon>
        <taxon>Saccharomycetales</taxon>
        <taxon>Saccharomycetaceae</taxon>
        <taxon>Lachancea</taxon>
    </lineage>
</organism>
<dbReference type="GO" id="GO:0033215">
    <property type="term" value="P:reductive iron assimilation"/>
    <property type="evidence" value="ECO:0007669"/>
    <property type="project" value="TreeGrafter"/>
</dbReference>
<evidence type="ECO:0000256" key="3">
    <source>
        <dbReference type="ARBA" id="ARBA00022496"/>
    </source>
</evidence>
<accession>A0A0P1KW15</accession>
<feature type="chain" id="PRO_5006066530" evidence="10">
    <location>
        <begin position="18"/>
        <end position="633"/>
    </location>
</feature>
<dbReference type="Proteomes" id="UP000236544">
    <property type="component" value="Unassembled WGS sequence"/>
</dbReference>
<feature type="domain" description="Plastocyanin-like" evidence="11">
    <location>
        <begin position="194"/>
        <end position="304"/>
    </location>
</feature>
<protein>
    <submittedName>
        <fullName evidence="14">LAQU0S15e01332g1_1</fullName>
    </submittedName>
</protein>
<evidence type="ECO:0000313" key="15">
    <source>
        <dbReference type="Proteomes" id="UP000236544"/>
    </source>
</evidence>
<dbReference type="EMBL" id="LN890572">
    <property type="protein sequence ID" value="CUS24296.1"/>
    <property type="molecule type" value="Genomic_DNA"/>
</dbReference>
<dbReference type="InterPro" id="IPR045087">
    <property type="entry name" value="Cu-oxidase_fam"/>
</dbReference>
<keyword evidence="9" id="KW-1133">Transmembrane helix</keyword>
<sequence length="633" mass="68997">MLLRWTLSLLCGALVSADTKLYELDISKGVSKDGKQVISLNGKNDTAGPIIRVNSGDTLNLLVNNDICNAEDREKYGESYCDTSIHFHGVVLDNDGEDLGVLHDGVPGVSQYSIPSGMSYWYNFTVPEGLCGTYWYHSHSSVQYGDGLRGIFLVDCDRRQHYIERVIAKLEADGTDGSLLDNLPEVGIKAPVQEVVMAVTDWYSKSSVEILDQVMSPYGGPDPSVEGSMMNGDTDAVKFEVAEDAEYVALRVINTGMSGTNVLHVEGHRLCVIETDGILTKPYMIDTLSIAVGQRFTVLVKLDKGAPVRVVHGCGKMMGYVAKTHWLLRPGQVAGEDYVGRVGHLPGLDKNEMYKQFVPLEGELLPEPNQQLSLDYEFDGDQTREPFGTTMYTVNGDTMQEFMPNGVLVEGARGAREPIPLHSGGVVEIAINSIDHMTHPWHMHGHTFQVVSVGRKRDGPLYFDAPESPAMKRYLADIAEWQGRVPMTRDTINIPGRSYAVIRLRADNPGFWLLHCHVEWHMAKGLGVVFAEGNALVSAVSKPFEKQSGAAGAAETSTASTASTATTPIMSALRAVSTVPDVMATSAAPAASQPQLTSEETVPVATASKGKVLTIYLLIMCALNLAIWLIFFR</sequence>
<keyword evidence="10" id="KW-0732">Signal</keyword>
<keyword evidence="15" id="KW-1185">Reference proteome</keyword>
<dbReference type="OrthoDB" id="2121828at2759"/>
<keyword evidence="8" id="KW-0813">Transport</keyword>
<dbReference type="InterPro" id="IPR008972">
    <property type="entry name" value="Cupredoxin"/>
</dbReference>
<evidence type="ECO:0000256" key="10">
    <source>
        <dbReference type="SAM" id="SignalP"/>
    </source>
</evidence>
<evidence type="ECO:0000256" key="1">
    <source>
        <dbReference type="ARBA" id="ARBA00001935"/>
    </source>
</evidence>
<comment type="similarity">
    <text evidence="2">Belongs to the multicopper oxidase family.</text>
</comment>
<gene>
    <name evidence="14" type="ORF">LAQU0_S15e01332g</name>
</gene>
<dbReference type="SUPFAM" id="SSF49503">
    <property type="entry name" value="Cupredoxins"/>
    <property type="match status" value="3"/>
</dbReference>
<keyword evidence="6" id="KW-0408">Iron</keyword>
<keyword evidence="5" id="KW-0560">Oxidoreductase</keyword>
<proteinExistence type="inferred from homology"/>
<evidence type="ECO:0000256" key="5">
    <source>
        <dbReference type="ARBA" id="ARBA00023002"/>
    </source>
</evidence>
<keyword evidence="3" id="KW-0410">Iron transport</keyword>
<evidence type="ECO:0000256" key="7">
    <source>
        <dbReference type="ARBA" id="ARBA00023008"/>
    </source>
</evidence>
<feature type="transmembrane region" description="Helical" evidence="9">
    <location>
        <begin position="613"/>
        <end position="632"/>
    </location>
</feature>
<dbReference type="InterPro" id="IPR011706">
    <property type="entry name" value="Cu-oxidase_C"/>
</dbReference>
<reference evidence="15" key="1">
    <citation type="submission" date="2015-10" db="EMBL/GenBank/DDBJ databases">
        <authorList>
            <person name="Devillers H."/>
        </authorList>
    </citation>
    <scope>NUCLEOTIDE SEQUENCE [LARGE SCALE GENOMIC DNA]</scope>
</reference>
<dbReference type="GO" id="GO:0005507">
    <property type="term" value="F:copper ion binding"/>
    <property type="evidence" value="ECO:0007669"/>
    <property type="project" value="InterPro"/>
</dbReference>
<name>A0A0P1KW15_9SACH</name>
<feature type="domain" description="Plastocyanin-like" evidence="13">
    <location>
        <begin position="35"/>
        <end position="155"/>
    </location>
</feature>
<dbReference type="AlphaFoldDB" id="A0A0P1KW15"/>
<dbReference type="Gene3D" id="2.60.40.420">
    <property type="entry name" value="Cupredoxins - blue copper proteins"/>
    <property type="match status" value="3"/>
</dbReference>
<evidence type="ECO:0000259" key="12">
    <source>
        <dbReference type="Pfam" id="PF07731"/>
    </source>
</evidence>
<keyword evidence="7" id="KW-0186">Copper</keyword>
<keyword evidence="9" id="KW-0812">Transmembrane</keyword>
<evidence type="ECO:0000256" key="8">
    <source>
        <dbReference type="ARBA" id="ARBA00023065"/>
    </source>
</evidence>
<dbReference type="InterPro" id="IPR002355">
    <property type="entry name" value="Cu_oxidase_Cu_BS"/>
</dbReference>
<dbReference type="GO" id="GO:0010106">
    <property type="term" value="P:cellular response to iron ion starvation"/>
    <property type="evidence" value="ECO:0007669"/>
    <property type="project" value="TreeGrafter"/>
</dbReference>
<evidence type="ECO:0000313" key="14">
    <source>
        <dbReference type="EMBL" id="CUS24296.1"/>
    </source>
</evidence>
<dbReference type="InterPro" id="IPR033138">
    <property type="entry name" value="Cu_oxidase_CS"/>
</dbReference>
<dbReference type="GO" id="GO:0000329">
    <property type="term" value="C:fungal-type vacuole membrane"/>
    <property type="evidence" value="ECO:0007669"/>
    <property type="project" value="TreeGrafter"/>
</dbReference>
<evidence type="ECO:0000259" key="11">
    <source>
        <dbReference type="Pfam" id="PF00394"/>
    </source>
</evidence>
<dbReference type="PROSITE" id="PS00080">
    <property type="entry name" value="MULTICOPPER_OXIDASE2"/>
    <property type="match status" value="1"/>
</dbReference>
<keyword evidence="8" id="KW-0406">Ion transport</keyword>
<dbReference type="CDD" id="cd13877">
    <property type="entry name" value="CuRO_2_Fet3p_like"/>
    <property type="match status" value="1"/>
</dbReference>
<dbReference type="CDD" id="cd13864">
    <property type="entry name" value="CuRO_1_MCO_like_2"/>
    <property type="match status" value="1"/>
</dbReference>
<dbReference type="Pfam" id="PF07731">
    <property type="entry name" value="Cu-oxidase_2"/>
    <property type="match status" value="1"/>
</dbReference>
<dbReference type="Pfam" id="PF00394">
    <property type="entry name" value="Cu-oxidase"/>
    <property type="match status" value="1"/>
</dbReference>
<keyword evidence="4" id="KW-0479">Metal-binding</keyword>
<dbReference type="Pfam" id="PF07732">
    <property type="entry name" value="Cu-oxidase_3"/>
    <property type="match status" value="1"/>
</dbReference>
<dbReference type="GO" id="GO:0004322">
    <property type="term" value="F:ferroxidase activity"/>
    <property type="evidence" value="ECO:0007669"/>
    <property type="project" value="TreeGrafter"/>
</dbReference>
<feature type="domain" description="Plastocyanin-like" evidence="12">
    <location>
        <begin position="392"/>
        <end position="533"/>
    </location>
</feature>
<dbReference type="InterPro" id="IPR001117">
    <property type="entry name" value="Cu-oxidase_2nd"/>
</dbReference>
<evidence type="ECO:0000256" key="9">
    <source>
        <dbReference type="SAM" id="Phobius"/>
    </source>
</evidence>
<feature type="signal peptide" evidence="10">
    <location>
        <begin position="1"/>
        <end position="17"/>
    </location>
</feature>
<evidence type="ECO:0000256" key="4">
    <source>
        <dbReference type="ARBA" id="ARBA00022723"/>
    </source>
</evidence>
<dbReference type="InterPro" id="IPR011707">
    <property type="entry name" value="Cu-oxidase-like_N"/>
</dbReference>
<dbReference type="InterPro" id="IPR044130">
    <property type="entry name" value="CuRO_2_Fet3-like"/>
</dbReference>
<evidence type="ECO:0000259" key="13">
    <source>
        <dbReference type="Pfam" id="PF07732"/>
    </source>
</evidence>
<evidence type="ECO:0000256" key="2">
    <source>
        <dbReference type="ARBA" id="ARBA00010609"/>
    </source>
</evidence>